<evidence type="ECO:0000313" key="9">
    <source>
        <dbReference type="EMBL" id="OBZ72652.1"/>
    </source>
</evidence>
<sequence length="486" mass="54534">MQNASDASSVEPATPWIAPEFTVVLSTLVPACTALLLLAYDLLSAVQYPKYVRHAFITLTAPFRTFLTPADLEEPVDCPIPAPPWKARALTVLAVLEAAGWAAVFAYYAETRGGTEANAALGVQAAVGCLAWFYAALRATVKPPVTPPYLLILFYLTYATAALLELAFAFMDGGWAPRIPSNEYTMPEDSATMWSWNTFSFVEPLFAVANARTVNDSDVWTLSPFFTHKNLFTKYLQYCNEHPTHSLLRFLLVSNSLDLIIDVALELWSAVVGFVPPYCLQRILTALADPSPDAKTTAYVFAIVAFLANLSFAQKDVNHLWFTRRCYERTRGQLFCALHYKALKRRDIGGKSTGHGEQEDEGSADLGKIVNLMQGDSYVVAQRFWSFSPVFMAPVRLTIAMIFLYHVLGWSSLAPVAVIVVVYVLNYPLLKYEIFLTRKQWKARDDRMNLINELFQNIRFLKFYGWEMRWSNACAIQEKPSCIGVL</sequence>
<dbReference type="Gene3D" id="1.20.1560.10">
    <property type="entry name" value="ABC transporter type 1, transmembrane domain"/>
    <property type="match status" value="1"/>
</dbReference>
<name>A0A1C7M735_GRIFR</name>
<dbReference type="GO" id="GO:0005524">
    <property type="term" value="F:ATP binding"/>
    <property type="evidence" value="ECO:0007669"/>
    <property type="project" value="UniProtKB-KW"/>
</dbReference>
<evidence type="ECO:0000256" key="5">
    <source>
        <dbReference type="ARBA" id="ARBA00022989"/>
    </source>
</evidence>
<evidence type="ECO:0000256" key="7">
    <source>
        <dbReference type="SAM" id="Phobius"/>
    </source>
</evidence>
<feature type="transmembrane region" description="Helical" evidence="7">
    <location>
        <begin position="384"/>
        <end position="407"/>
    </location>
</feature>
<organism evidence="9 10">
    <name type="scientific">Grifola frondosa</name>
    <name type="common">Maitake</name>
    <name type="synonym">Polyporus frondosus</name>
    <dbReference type="NCBI Taxonomy" id="5627"/>
    <lineage>
        <taxon>Eukaryota</taxon>
        <taxon>Fungi</taxon>
        <taxon>Dikarya</taxon>
        <taxon>Basidiomycota</taxon>
        <taxon>Agaricomycotina</taxon>
        <taxon>Agaricomycetes</taxon>
        <taxon>Polyporales</taxon>
        <taxon>Grifolaceae</taxon>
        <taxon>Grifola</taxon>
    </lineage>
</organism>
<dbReference type="InterPro" id="IPR050173">
    <property type="entry name" value="ABC_transporter_C-like"/>
</dbReference>
<dbReference type="Pfam" id="PF00664">
    <property type="entry name" value="ABC_membrane"/>
    <property type="match status" value="1"/>
</dbReference>
<dbReference type="STRING" id="5627.A0A1C7M735"/>
<keyword evidence="1" id="KW-0813">Transport</keyword>
<dbReference type="GO" id="GO:0016020">
    <property type="term" value="C:membrane"/>
    <property type="evidence" value="ECO:0007669"/>
    <property type="project" value="InterPro"/>
</dbReference>
<evidence type="ECO:0000256" key="3">
    <source>
        <dbReference type="ARBA" id="ARBA00022741"/>
    </source>
</evidence>
<feature type="transmembrane region" description="Helical" evidence="7">
    <location>
        <begin position="119"/>
        <end position="137"/>
    </location>
</feature>
<dbReference type="PROSITE" id="PS50929">
    <property type="entry name" value="ABC_TM1F"/>
    <property type="match status" value="1"/>
</dbReference>
<dbReference type="PANTHER" id="PTHR24223">
    <property type="entry name" value="ATP-BINDING CASSETTE SUB-FAMILY C"/>
    <property type="match status" value="1"/>
</dbReference>
<keyword evidence="6 7" id="KW-0472">Membrane</keyword>
<evidence type="ECO:0000313" key="10">
    <source>
        <dbReference type="Proteomes" id="UP000092993"/>
    </source>
</evidence>
<reference evidence="9 10" key="1">
    <citation type="submission" date="2016-03" db="EMBL/GenBank/DDBJ databases">
        <title>Whole genome sequencing of Grifola frondosa 9006-11.</title>
        <authorList>
            <person name="Min B."/>
            <person name="Park H."/>
            <person name="Kim J.-G."/>
            <person name="Cho H."/>
            <person name="Oh Y.-L."/>
            <person name="Kong W.-S."/>
            <person name="Choi I.-G."/>
        </authorList>
    </citation>
    <scope>NUCLEOTIDE SEQUENCE [LARGE SCALE GENOMIC DNA]</scope>
    <source>
        <strain evidence="9 10">9006-11</strain>
    </source>
</reference>
<dbReference type="AlphaFoldDB" id="A0A1C7M735"/>
<evidence type="ECO:0000256" key="4">
    <source>
        <dbReference type="ARBA" id="ARBA00022840"/>
    </source>
</evidence>
<dbReference type="Proteomes" id="UP000092993">
    <property type="component" value="Unassembled WGS sequence"/>
</dbReference>
<dbReference type="EMBL" id="LUGG01000009">
    <property type="protein sequence ID" value="OBZ72652.1"/>
    <property type="molecule type" value="Genomic_DNA"/>
</dbReference>
<keyword evidence="5 7" id="KW-1133">Transmembrane helix</keyword>
<protein>
    <recommendedName>
        <fullName evidence="8">ABC transmembrane type-1 domain-containing protein</fullName>
    </recommendedName>
</protein>
<accession>A0A1C7M735</accession>
<feature type="transmembrane region" description="Helical" evidence="7">
    <location>
        <begin position="16"/>
        <end position="39"/>
    </location>
</feature>
<dbReference type="InterPro" id="IPR011527">
    <property type="entry name" value="ABC1_TM_dom"/>
</dbReference>
<gene>
    <name evidence="9" type="ORF">A0H81_08065</name>
</gene>
<dbReference type="OMA" id="HELHIPC"/>
<feature type="transmembrane region" description="Helical" evidence="7">
    <location>
        <begin position="413"/>
        <end position="430"/>
    </location>
</feature>
<keyword evidence="10" id="KW-1185">Reference proteome</keyword>
<dbReference type="SUPFAM" id="SSF90123">
    <property type="entry name" value="ABC transporter transmembrane region"/>
    <property type="match status" value="1"/>
</dbReference>
<dbReference type="GO" id="GO:0140359">
    <property type="term" value="F:ABC-type transporter activity"/>
    <property type="evidence" value="ECO:0007669"/>
    <property type="project" value="InterPro"/>
</dbReference>
<keyword evidence="4" id="KW-0067">ATP-binding</keyword>
<comment type="caution">
    <text evidence="9">The sequence shown here is derived from an EMBL/GenBank/DDBJ whole genome shotgun (WGS) entry which is preliminary data.</text>
</comment>
<keyword evidence="3" id="KW-0547">Nucleotide-binding</keyword>
<proteinExistence type="predicted"/>
<keyword evidence="2 7" id="KW-0812">Transmembrane</keyword>
<dbReference type="OrthoDB" id="6500128at2759"/>
<feature type="transmembrane region" description="Helical" evidence="7">
    <location>
        <begin position="87"/>
        <end position="107"/>
    </location>
</feature>
<evidence type="ECO:0000259" key="8">
    <source>
        <dbReference type="PROSITE" id="PS50929"/>
    </source>
</evidence>
<dbReference type="PANTHER" id="PTHR24223:SF415">
    <property type="entry name" value="FI20190P1"/>
    <property type="match status" value="1"/>
</dbReference>
<evidence type="ECO:0000256" key="1">
    <source>
        <dbReference type="ARBA" id="ARBA00022448"/>
    </source>
</evidence>
<feature type="transmembrane region" description="Helical" evidence="7">
    <location>
        <begin position="149"/>
        <end position="171"/>
    </location>
</feature>
<evidence type="ECO:0000256" key="6">
    <source>
        <dbReference type="ARBA" id="ARBA00023136"/>
    </source>
</evidence>
<evidence type="ECO:0000256" key="2">
    <source>
        <dbReference type="ARBA" id="ARBA00022692"/>
    </source>
</evidence>
<dbReference type="InterPro" id="IPR036640">
    <property type="entry name" value="ABC1_TM_sf"/>
</dbReference>
<feature type="domain" description="ABC transmembrane type-1" evidence="8">
    <location>
        <begin position="269"/>
        <end position="467"/>
    </location>
</feature>